<dbReference type="OrthoDB" id="6717483at2759"/>
<evidence type="ECO:0000313" key="2">
    <source>
        <dbReference type="Proteomes" id="UP001153709"/>
    </source>
</evidence>
<proteinExistence type="predicted"/>
<accession>A0A9N9XHD0</accession>
<protein>
    <submittedName>
        <fullName evidence="1">Uncharacterized protein</fullName>
    </submittedName>
</protein>
<dbReference type="AlphaFoldDB" id="A0A9N9XHD0"/>
<dbReference type="Proteomes" id="UP001153709">
    <property type="component" value="Chromosome 8"/>
</dbReference>
<gene>
    <name evidence="1" type="ORF">DIABBA_LOCUS12238</name>
</gene>
<keyword evidence="2" id="KW-1185">Reference proteome</keyword>
<evidence type="ECO:0000313" key="1">
    <source>
        <dbReference type="EMBL" id="CAG9839474.1"/>
    </source>
</evidence>
<sequence length="111" mass="13209">MNSAKNRKYNDGYIKYAFICNRKDNVKHPQYVICCEVLSNDEMRPNCLERHLSSKHNSFKEKPKEFFTTKSENLERMKLEKVLEASYELSVLIAKEKRAILLERHLLNRVC</sequence>
<dbReference type="EMBL" id="OU898283">
    <property type="protein sequence ID" value="CAG9839474.1"/>
    <property type="molecule type" value="Genomic_DNA"/>
</dbReference>
<reference evidence="1" key="1">
    <citation type="submission" date="2022-01" db="EMBL/GenBank/DDBJ databases">
        <authorList>
            <person name="King R."/>
        </authorList>
    </citation>
    <scope>NUCLEOTIDE SEQUENCE</scope>
</reference>
<organism evidence="1 2">
    <name type="scientific">Diabrotica balteata</name>
    <name type="common">Banded cucumber beetle</name>
    <dbReference type="NCBI Taxonomy" id="107213"/>
    <lineage>
        <taxon>Eukaryota</taxon>
        <taxon>Metazoa</taxon>
        <taxon>Ecdysozoa</taxon>
        <taxon>Arthropoda</taxon>
        <taxon>Hexapoda</taxon>
        <taxon>Insecta</taxon>
        <taxon>Pterygota</taxon>
        <taxon>Neoptera</taxon>
        <taxon>Endopterygota</taxon>
        <taxon>Coleoptera</taxon>
        <taxon>Polyphaga</taxon>
        <taxon>Cucujiformia</taxon>
        <taxon>Chrysomeloidea</taxon>
        <taxon>Chrysomelidae</taxon>
        <taxon>Galerucinae</taxon>
        <taxon>Diabroticina</taxon>
        <taxon>Diabroticites</taxon>
        <taxon>Diabrotica</taxon>
    </lineage>
</organism>
<name>A0A9N9XHD0_DIABA</name>